<gene>
    <name evidence="1" type="ORF">GCM10011360_15720</name>
</gene>
<comment type="caution">
    <text evidence="1">The sequence shown here is derived from an EMBL/GenBank/DDBJ whole genome shotgun (WGS) entry which is preliminary data.</text>
</comment>
<dbReference type="EMBL" id="BMFJ01000001">
    <property type="protein sequence ID" value="GGE28381.1"/>
    <property type="molecule type" value="Genomic_DNA"/>
</dbReference>
<protein>
    <recommendedName>
        <fullName evidence="3">Glyceraldehyde-3-phosphate dehydrogenase</fullName>
    </recommendedName>
</protein>
<evidence type="ECO:0000313" key="1">
    <source>
        <dbReference type="EMBL" id="GGE28381.1"/>
    </source>
</evidence>
<dbReference type="RefSeq" id="WP_188477104.1">
    <property type="nucleotide sequence ID" value="NZ_BMFJ01000001.1"/>
</dbReference>
<dbReference type="Proteomes" id="UP000612855">
    <property type="component" value="Unassembled WGS sequence"/>
</dbReference>
<organism evidence="1 2">
    <name type="scientific">Primorskyibacter flagellatus</name>
    <dbReference type="NCBI Taxonomy" id="1387277"/>
    <lineage>
        <taxon>Bacteria</taxon>
        <taxon>Pseudomonadati</taxon>
        <taxon>Pseudomonadota</taxon>
        <taxon>Alphaproteobacteria</taxon>
        <taxon>Rhodobacterales</taxon>
        <taxon>Roseobacteraceae</taxon>
        <taxon>Primorskyibacter</taxon>
    </lineage>
</organism>
<accession>A0A917A587</accession>
<dbReference type="AlphaFoldDB" id="A0A917A587"/>
<sequence>MTNTLSVALAAIIIGLLVADWQMADWANSLFLARKFAELLEWVAFWR</sequence>
<reference evidence="2" key="1">
    <citation type="journal article" date="2019" name="Int. J. Syst. Evol. Microbiol.">
        <title>The Global Catalogue of Microorganisms (GCM) 10K type strain sequencing project: providing services to taxonomists for standard genome sequencing and annotation.</title>
        <authorList>
            <consortium name="The Broad Institute Genomics Platform"/>
            <consortium name="The Broad Institute Genome Sequencing Center for Infectious Disease"/>
            <person name="Wu L."/>
            <person name="Ma J."/>
        </authorList>
    </citation>
    <scope>NUCLEOTIDE SEQUENCE [LARGE SCALE GENOMIC DNA]</scope>
    <source>
        <strain evidence="2">CGMCC 1.12664</strain>
    </source>
</reference>
<keyword evidence="2" id="KW-1185">Reference proteome</keyword>
<evidence type="ECO:0008006" key="3">
    <source>
        <dbReference type="Google" id="ProtNLM"/>
    </source>
</evidence>
<proteinExistence type="predicted"/>
<name>A0A917A587_9RHOB</name>
<evidence type="ECO:0000313" key="2">
    <source>
        <dbReference type="Proteomes" id="UP000612855"/>
    </source>
</evidence>